<reference evidence="1 2" key="1">
    <citation type="journal article" date="2020" name="bioRxiv">
        <title>Whole genome comparisons of ergot fungi reveals the divergence and evolution of species within the genus Claviceps are the result of varying mechanisms driving genome evolution and host range expansion.</title>
        <authorList>
            <person name="Wyka S.A."/>
            <person name="Mondo S.J."/>
            <person name="Liu M."/>
            <person name="Dettman J."/>
            <person name="Nalam V."/>
            <person name="Broders K.D."/>
        </authorList>
    </citation>
    <scope>NUCLEOTIDE SEQUENCE [LARGE SCALE GENOMIC DNA]</scope>
    <source>
        <strain evidence="1 2">LM583</strain>
    </source>
</reference>
<name>A0ABQ7PJR7_9HYPO</name>
<sequence>MPQTKKLRARCAYAAVGDKLEAGGEWPLLLMHTAVVCVVQYQSRAGKRPLRDSTKAEWALAQTTSARFEPL</sequence>
<organism evidence="1 2">
    <name type="scientific">Claviceps arundinis</name>
    <dbReference type="NCBI Taxonomy" id="1623583"/>
    <lineage>
        <taxon>Eukaryota</taxon>
        <taxon>Fungi</taxon>
        <taxon>Dikarya</taxon>
        <taxon>Ascomycota</taxon>
        <taxon>Pezizomycotina</taxon>
        <taxon>Sordariomycetes</taxon>
        <taxon>Hypocreomycetidae</taxon>
        <taxon>Hypocreales</taxon>
        <taxon>Clavicipitaceae</taxon>
        <taxon>Claviceps</taxon>
    </lineage>
</organism>
<proteinExistence type="predicted"/>
<evidence type="ECO:0000313" key="2">
    <source>
        <dbReference type="Proteomes" id="UP000742024"/>
    </source>
</evidence>
<keyword evidence="2" id="KW-1185">Reference proteome</keyword>
<protein>
    <submittedName>
        <fullName evidence="1">Uncharacterized protein</fullName>
    </submittedName>
</protein>
<gene>
    <name evidence="1" type="ORF">E4U57_003311</name>
</gene>
<comment type="caution">
    <text evidence="1">The sequence shown here is derived from an EMBL/GenBank/DDBJ whole genome shotgun (WGS) entry which is preliminary data.</text>
</comment>
<dbReference type="EMBL" id="SRPR01000025">
    <property type="protein sequence ID" value="KAG5965956.1"/>
    <property type="molecule type" value="Genomic_DNA"/>
</dbReference>
<dbReference type="Proteomes" id="UP000742024">
    <property type="component" value="Unassembled WGS sequence"/>
</dbReference>
<evidence type="ECO:0000313" key="1">
    <source>
        <dbReference type="EMBL" id="KAG5965956.1"/>
    </source>
</evidence>
<accession>A0ABQ7PJR7</accession>